<dbReference type="EMBL" id="MASW01000007">
    <property type="protein sequence ID" value="PXY19754.1"/>
    <property type="molecule type" value="Genomic_DNA"/>
</dbReference>
<reference evidence="4 5" key="1">
    <citation type="submission" date="2016-07" db="EMBL/GenBank/DDBJ databases">
        <title>Draft genome sequence of Prauserella muralis DSM 45305, isolated from a mould-covered wall in an indoor environment.</title>
        <authorList>
            <person name="Ruckert C."/>
            <person name="Albersmeier A."/>
            <person name="Jiang C.-L."/>
            <person name="Jiang Y."/>
            <person name="Kalinowski J."/>
            <person name="Schneider O."/>
            <person name="Winkler A."/>
            <person name="Zotchev S.B."/>
        </authorList>
    </citation>
    <scope>NUCLEOTIDE SEQUENCE [LARGE SCALE GENOMIC DNA]</scope>
    <source>
        <strain evidence="4 5">DSM 45305</strain>
    </source>
</reference>
<accession>A0A2V4AIL5</accession>
<dbReference type="AlphaFoldDB" id="A0A2V4AIL5"/>
<feature type="chain" id="PRO_5015869509" description="Esterase-like activity of phytase family protein" evidence="3">
    <location>
        <begin position="25"/>
        <end position="342"/>
    </location>
</feature>
<evidence type="ECO:0000313" key="5">
    <source>
        <dbReference type="Proteomes" id="UP000249915"/>
    </source>
</evidence>
<keyword evidence="2" id="KW-1133">Transmembrane helix</keyword>
<evidence type="ECO:0008006" key="6">
    <source>
        <dbReference type="Google" id="ProtNLM"/>
    </source>
</evidence>
<evidence type="ECO:0000256" key="2">
    <source>
        <dbReference type="SAM" id="Phobius"/>
    </source>
</evidence>
<feature type="transmembrane region" description="Helical" evidence="2">
    <location>
        <begin position="318"/>
        <end position="336"/>
    </location>
</feature>
<protein>
    <recommendedName>
        <fullName evidence="6">Esterase-like activity of phytase family protein</fullName>
    </recommendedName>
</protein>
<organism evidence="4 5">
    <name type="scientific">Prauserella muralis</name>
    <dbReference type="NCBI Taxonomy" id="588067"/>
    <lineage>
        <taxon>Bacteria</taxon>
        <taxon>Bacillati</taxon>
        <taxon>Actinomycetota</taxon>
        <taxon>Actinomycetes</taxon>
        <taxon>Pseudonocardiales</taxon>
        <taxon>Pseudonocardiaceae</taxon>
        <taxon>Prauserella</taxon>
    </lineage>
</organism>
<feature type="compositionally biased region" description="Low complexity" evidence="1">
    <location>
        <begin position="283"/>
        <end position="310"/>
    </location>
</feature>
<gene>
    <name evidence="4" type="ORF">BAY60_33110</name>
</gene>
<keyword evidence="2" id="KW-0812">Transmembrane</keyword>
<sequence length="342" mass="34200">MFGVLAVAGLLGGVAVPAASAAQAAGPEPVCTIGDSRITELSGLAADAEHWYAVNDGGSSLEIFVLGRDCSVRHVIENPADPYDVEDLALAGDGTLWLGDTGDNRKQRDTVALHAVSPDGDAVLYRLTYPDGQHDAEALLLGGDGTPYIVTKNVLGGSEVYRPARELSSPGPTPLERVGALDLSATETPGGPVGSAGSLLVTGAATSADGTVVALRTYTDAYLYPAPDGDIVAALQRQPVRVALPNEPQGEAIAFEPDGTLLSGTEGAGSAVRAVRGATDLVAEGTSGNSGESGASAGGAASDGEQAAGAQPDSGVPVLPGIAIAAVVAAAAVFGLSRLRRR</sequence>
<dbReference type="Proteomes" id="UP000249915">
    <property type="component" value="Unassembled WGS sequence"/>
</dbReference>
<keyword evidence="5" id="KW-1185">Reference proteome</keyword>
<keyword evidence="3" id="KW-0732">Signal</keyword>
<keyword evidence="2" id="KW-0472">Membrane</keyword>
<proteinExistence type="predicted"/>
<feature type="region of interest" description="Disordered" evidence="1">
    <location>
        <begin position="283"/>
        <end position="312"/>
    </location>
</feature>
<feature type="signal peptide" evidence="3">
    <location>
        <begin position="1"/>
        <end position="24"/>
    </location>
</feature>
<evidence type="ECO:0000313" key="4">
    <source>
        <dbReference type="EMBL" id="PXY19754.1"/>
    </source>
</evidence>
<evidence type="ECO:0000256" key="1">
    <source>
        <dbReference type="SAM" id="MobiDB-lite"/>
    </source>
</evidence>
<dbReference type="SUPFAM" id="SSF101898">
    <property type="entry name" value="NHL repeat"/>
    <property type="match status" value="1"/>
</dbReference>
<comment type="caution">
    <text evidence="4">The sequence shown here is derived from an EMBL/GenBank/DDBJ whole genome shotgun (WGS) entry which is preliminary data.</text>
</comment>
<name>A0A2V4AIL5_9PSEU</name>
<evidence type="ECO:0000256" key="3">
    <source>
        <dbReference type="SAM" id="SignalP"/>
    </source>
</evidence>